<dbReference type="GO" id="GO:0008757">
    <property type="term" value="F:S-adenosylmethionine-dependent methyltransferase activity"/>
    <property type="evidence" value="ECO:0007669"/>
    <property type="project" value="InterPro"/>
</dbReference>
<dbReference type="AlphaFoldDB" id="A0A1G9B6F2"/>
<reference evidence="6" key="1">
    <citation type="submission" date="2016-10" db="EMBL/GenBank/DDBJ databases">
        <authorList>
            <person name="Varghese N."/>
            <person name="Submissions S."/>
        </authorList>
    </citation>
    <scope>NUCLEOTIDE SEQUENCE [LARGE SCALE GENOMIC DNA]</scope>
    <source>
        <strain evidence="6">DSM 16995</strain>
    </source>
</reference>
<evidence type="ECO:0000313" key="5">
    <source>
        <dbReference type="EMBL" id="SDK34630.1"/>
    </source>
</evidence>
<evidence type="ECO:0000259" key="4">
    <source>
        <dbReference type="Pfam" id="PF08241"/>
    </source>
</evidence>
<organism evidence="5 6">
    <name type="scientific">Maridesulfovibrio ferrireducens</name>
    <dbReference type="NCBI Taxonomy" id="246191"/>
    <lineage>
        <taxon>Bacteria</taxon>
        <taxon>Pseudomonadati</taxon>
        <taxon>Thermodesulfobacteriota</taxon>
        <taxon>Desulfovibrionia</taxon>
        <taxon>Desulfovibrionales</taxon>
        <taxon>Desulfovibrionaceae</taxon>
        <taxon>Maridesulfovibrio</taxon>
    </lineage>
</organism>
<dbReference type="Pfam" id="PF08241">
    <property type="entry name" value="Methyltransf_11"/>
    <property type="match status" value="1"/>
</dbReference>
<dbReference type="STRING" id="246191.SAMN05660337_0159"/>
<dbReference type="PANTHER" id="PTHR44942">
    <property type="entry name" value="METHYLTRANSF_11 DOMAIN-CONTAINING PROTEIN"/>
    <property type="match status" value="1"/>
</dbReference>
<dbReference type="PANTHER" id="PTHR44942:SF4">
    <property type="entry name" value="METHYLTRANSFERASE TYPE 11 DOMAIN-CONTAINING PROTEIN"/>
    <property type="match status" value="1"/>
</dbReference>
<gene>
    <name evidence="5" type="ORF">SAMN05660337_0159</name>
</gene>
<evidence type="ECO:0000256" key="1">
    <source>
        <dbReference type="ARBA" id="ARBA00008361"/>
    </source>
</evidence>
<dbReference type="Proteomes" id="UP000199053">
    <property type="component" value="Unassembled WGS sequence"/>
</dbReference>
<evidence type="ECO:0000256" key="3">
    <source>
        <dbReference type="ARBA" id="ARBA00022679"/>
    </source>
</evidence>
<dbReference type="SUPFAM" id="SSF53335">
    <property type="entry name" value="S-adenosyl-L-methionine-dependent methyltransferases"/>
    <property type="match status" value="1"/>
</dbReference>
<protein>
    <submittedName>
        <fullName evidence="5">2-polyprenyl-3-methyl-5-hydroxy-6-metoxy-1,4-benzoquinol methylase</fullName>
    </submittedName>
</protein>
<dbReference type="InterPro" id="IPR029063">
    <property type="entry name" value="SAM-dependent_MTases_sf"/>
</dbReference>
<evidence type="ECO:0000313" key="6">
    <source>
        <dbReference type="Proteomes" id="UP000199053"/>
    </source>
</evidence>
<keyword evidence="2 5" id="KW-0489">Methyltransferase</keyword>
<sequence length="401" mass="45196">MNKPIILIQAASRAWSGAPDWCMNEIDGRPVVALTVESALNQFPDAEIHIVAPAFDKGGRLDDLPSMFPTHKIKVFYGFDDSPLERMINALQHVPDETLFMRVDGLHFGWLPEHAAEMLKIAEQNNLDCIKMEDDFPIQLTADIYRLSGLKKVVSMLKNLPEAGVFKVHPKFFMFSNSADFKCERFKSYSPVSDEWLKKCRKIAHGVYVEGRMQVSNKSIKTGDQLRFHYELALDFINPKMTVLDCACGPGYGAKMLAEKAAHVIAADLDETTVSNAAAETTQENLTFKIGDATAFDCADQTFDAITSFETVEHVDPAPYFKEMFRILKPGRRLILSTPQNSLGHIPVNSQHLREFSLEEITNLCSEHFEIEKIIGIKQGRVVFPHDHKGQNTFMVCKKPE</sequence>
<dbReference type="CDD" id="cd02440">
    <property type="entry name" value="AdoMet_MTases"/>
    <property type="match status" value="1"/>
</dbReference>
<dbReference type="Gene3D" id="3.40.50.150">
    <property type="entry name" value="Vaccinia Virus protein VP39"/>
    <property type="match status" value="1"/>
</dbReference>
<comment type="similarity">
    <text evidence="1">Belongs to the methyltransferase superfamily.</text>
</comment>
<accession>A0A1G9B6F2</accession>
<dbReference type="RefSeq" id="WP_092157279.1">
    <property type="nucleotide sequence ID" value="NZ_FNGA01000001.1"/>
</dbReference>
<feature type="domain" description="Methyltransferase type 11" evidence="4">
    <location>
        <begin position="244"/>
        <end position="335"/>
    </location>
</feature>
<dbReference type="GO" id="GO:0032259">
    <property type="term" value="P:methylation"/>
    <property type="evidence" value="ECO:0007669"/>
    <property type="project" value="UniProtKB-KW"/>
</dbReference>
<keyword evidence="6" id="KW-1185">Reference proteome</keyword>
<evidence type="ECO:0000256" key="2">
    <source>
        <dbReference type="ARBA" id="ARBA00022603"/>
    </source>
</evidence>
<dbReference type="OrthoDB" id="6493506at2"/>
<dbReference type="InterPro" id="IPR013216">
    <property type="entry name" value="Methyltransf_11"/>
</dbReference>
<keyword evidence="3" id="KW-0808">Transferase</keyword>
<name>A0A1G9B6F2_9BACT</name>
<dbReference type="InterPro" id="IPR051052">
    <property type="entry name" value="Diverse_substrate_MTase"/>
</dbReference>
<proteinExistence type="inferred from homology"/>
<dbReference type="EMBL" id="FNGA01000001">
    <property type="protein sequence ID" value="SDK34630.1"/>
    <property type="molecule type" value="Genomic_DNA"/>
</dbReference>